<evidence type="ECO:0000313" key="4">
    <source>
        <dbReference type="Proteomes" id="UP001552299"/>
    </source>
</evidence>
<dbReference type="Proteomes" id="UP001552299">
    <property type="component" value="Unassembled WGS sequence"/>
</dbReference>
<dbReference type="SUPFAM" id="SSF52540">
    <property type="entry name" value="P-loop containing nucleoside triphosphate hydrolases"/>
    <property type="match status" value="1"/>
</dbReference>
<proteinExistence type="predicted"/>
<comment type="caution">
    <text evidence="3">The sequence shown here is derived from an EMBL/GenBank/DDBJ whole genome shotgun (WGS) entry which is preliminary data.</text>
</comment>
<evidence type="ECO:0000313" key="3">
    <source>
        <dbReference type="EMBL" id="KAL0920666.1"/>
    </source>
</evidence>
<accession>A0ABD0VDG8</accession>
<feature type="domain" description="Disease resistance protein winged helix" evidence="2">
    <location>
        <begin position="1"/>
        <end position="33"/>
    </location>
</feature>
<protein>
    <recommendedName>
        <fullName evidence="2">Disease resistance protein winged helix domain-containing protein</fullName>
    </recommendedName>
</protein>
<feature type="coiled-coil region" evidence="1">
    <location>
        <begin position="190"/>
        <end position="228"/>
    </location>
</feature>
<gene>
    <name evidence="3" type="ORF">M5K25_009819</name>
</gene>
<sequence>MFPQDHTFDKDDLVRMWIALGFIQPSQGMTMEEKEKSKWENVLAPLASGGFGSKILVTTRTDSVALMFAKKHFSSIYIGHGGMGKTTLMQHIYEDEMTKEFDHKIPSLDTLDALQKSLKSETLSKKFLLLLDDIWENDDEQDKSKWENVLATQVYGNFAAEIRAGKEEFAEFFLRSEKSSSNFGFLGMVAKNVDALEERLEGEMNQIKETVEERMSSMEGQVADLRDMMKKMLEFQTQSTASHAKGPEAKNTNFEIHREEEERYKSISQMIREGFTSWEGAGIRVNVAS</sequence>
<name>A0ABD0VDG8_DENTH</name>
<dbReference type="InterPro" id="IPR044974">
    <property type="entry name" value="Disease_R_plants"/>
</dbReference>
<organism evidence="3 4">
    <name type="scientific">Dendrobium thyrsiflorum</name>
    <name type="common">Pinecone-like raceme dendrobium</name>
    <name type="synonym">Orchid</name>
    <dbReference type="NCBI Taxonomy" id="117978"/>
    <lineage>
        <taxon>Eukaryota</taxon>
        <taxon>Viridiplantae</taxon>
        <taxon>Streptophyta</taxon>
        <taxon>Embryophyta</taxon>
        <taxon>Tracheophyta</taxon>
        <taxon>Spermatophyta</taxon>
        <taxon>Magnoliopsida</taxon>
        <taxon>Liliopsida</taxon>
        <taxon>Asparagales</taxon>
        <taxon>Orchidaceae</taxon>
        <taxon>Epidendroideae</taxon>
        <taxon>Malaxideae</taxon>
        <taxon>Dendrobiinae</taxon>
        <taxon>Dendrobium</taxon>
    </lineage>
</organism>
<dbReference type="Pfam" id="PF23559">
    <property type="entry name" value="WHD_DRP"/>
    <property type="match status" value="1"/>
</dbReference>
<dbReference type="InterPro" id="IPR027417">
    <property type="entry name" value="P-loop_NTPase"/>
</dbReference>
<dbReference type="InterPro" id="IPR058922">
    <property type="entry name" value="WHD_DRP"/>
</dbReference>
<keyword evidence="4" id="KW-1185">Reference proteome</keyword>
<evidence type="ECO:0000259" key="2">
    <source>
        <dbReference type="Pfam" id="PF23559"/>
    </source>
</evidence>
<dbReference type="AlphaFoldDB" id="A0ABD0VDG8"/>
<dbReference type="PANTHER" id="PTHR23155">
    <property type="entry name" value="DISEASE RESISTANCE PROTEIN RP"/>
    <property type="match status" value="1"/>
</dbReference>
<keyword evidence="1" id="KW-0175">Coiled coil</keyword>
<evidence type="ECO:0000256" key="1">
    <source>
        <dbReference type="SAM" id="Coils"/>
    </source>
</evidence>
<dbReference type="EMBL" id="JANQDX010000008">
    <property type="protein sequence ID" value="KAL0920666.1"/>
    <property type="molecule type" value="Genomic_DNA"/>
</dbReference>
<reference evidence="3 4" key="1">
    <citation type="journal article" date="2024" name="Plant Biotechnol. J.">
        <title>Dendrobium thyrsiflorum genome and its molecular insights into genes involved in important horticultural traits.</title>
        <authorList>
            <person name="Chen B."/>
            <person name="Wang J.Y."/>
            <person name="Zheng P.J."/>
            <person name="Li K.L."/>
            <person name="Liang Y.M."/>
            <person name="Chen X.F."/>
            <person name="Zhang C."/>
            <person name="Zhao X."/>
            <person name="He X."/>
            <person name="Zhang G.Q."/>
            <person name="Liu Z.J."/>
            <person name="Xu Q."/>
        </authorList>
    </citation>
    <scope>NUCLEOTIDE SEQUENCE [LARGE SCALE GENOMIC DNA]</scope>
    <source>
        <strain evidence="3">GZMU011</strain>
    </source>
</reference>
<dbReference type="PANTHER" id="PTHR23155:SF1241">
    <property type="entry name" value="DISEASE RESISTANCE RPP13-LIKE PROTEIN 1-RELATED"/>
    <property type="match status" value="1"/>
</dbReference>